<dbReference type="EMBL" id="MN740766">
    <property type="protein sequence ID" value="QHS82392.1"/>
    <property type="molecule type" value="Genomic_DNA"/>
</dbReference>
<proteinExistence type="predicted"/>
<name>A0A6C0ARL4_9ZZZZ</name>
<evidence type="ECO:0000313" key="1">
    <source>
        <dbReference type="EMBL" id="QHS82392.1"/>
    </source>
</evidence>
<protein>
    <submittedName>
        <fullName evidence="1">Uncharacterized protein</fullName>
    </submittedName>
</protein>
<sequence>MKTRSQTQPLELTALSFVKYEVDIDFDGALKAWQANKKSIGQSSYKYVCQKVGNRGTNCISKCLSGEHYCATHLKMLSKK</sequence>
<organism evidence="1">
    <name type="scientific">viral metagenome</name>
    <dbReference type="NCBI Taxonomy" id="1070528"/>
    <lineage>
        <taxon>unclassified sequences</taxon>
        <taxon>metagenomes</taxon>
        <taxon>organismal metagenomes</taxon>
    </lineage>
</organism>
<accession>A0A6C0ARL4</accession>
<dbReference type="AlphaFoldDB" id="A0A6C0ARL4"/>
<reference evidence="1" key="1">
    <citation type="journal article" date="2020" name="Nature">
        <title>Giant virus diversity and host interactions through global metagenomics.</title>
        <authorList>
            <person name="Schulz F."/>
            <person name="Roux S."/>
            <person name="Paez-Espino D."/>
            <person name="Jungbluth S."/>
            <person name="Walsh D.A."/>
            <person name="Denef V.J."/>
            <person name="McMahon K.D."/>
            <person name="Konstantinidis K.T."/>
            <person name="Eloe-Fadrosh E.A."/>
            <person name="Kyrpides N.C."/>
            <person name="Woyke T."/>
        </authorList>
    </citation>
    <scope>NUCLEOTIDE SEQUENCE</scope>
    <source>
        <strain evidence="1">GVMAG-S-1101165-79</strain>
    </source>
</reference>